<feature type="compositionally biased region" description="Basic and acidic residues" evidence="13">
    <location>
        <begin position="1138"/>
        <end position="1160"/>
    </location>
</feature>
<dbReference type="InterPro" id="IPR016186">
    <property type="entry name" value="C-type_lectin-like/link_sf"/>
</dbReference>
<keyword evidence="7 14" id="KW-1133">Transmembrane helix</keyword>
<feature type="region of interest" description="Disordered" evidence="13">
    <location>
        <begin position="1720"/>
        <end position="1739"/>
    </location>
</feature>
<dbReference type="GO" id="GO:0016918">
    <property type="term" value="F:retinal binding"/>
    <property type="evidence" value="ECO:0007669"/>
    <property type="project" value="UniProtKB-KW"/>
</dbReference>
<feature type="compositionally biased region" description="Polar residues" evidence="13">
    <location>
        <begin position="2040"/>
        <end position="2072"/>
    </location>
</feature>
<feature type="compositionally biased region" description="Basic and acidic residues" evidence="13">
    <location>
        <begin position="1551"/>
        <end position="1570"/>
    </location>
</feature>
<gene>
    <name evidence="17" type="ORF">TIS948_LOCUS26273</name>
</gene>
<keyword evidence="12" id="KW-0245">EGF-like domain</keyword>
<feature type="compositionally biased region" description="Basic residues" evidence="13">
    <location>
        <begin position="1385"/>
        <end position="1399"/>
    </location>
</feature>
<evidence type="ECO:0000256" key="6">
    <source>
        <dbReference type="ARBA" id="ARBA00022893"/>
    </source>
</evidence>
<organism evidence="17 18">
    <name type="scientific">Rotaria socialis</name>
    <dbReference type="NCBI Taxonomy" id="392032"/>
    <lineage>
        <taxon>Eukaryota</taxon>
        <taxon>Metazoa</taxon>
        <taxon>Spiralia</taxon>
        <taxon>Gnathifera</taxon>
        <taxon>Rotifera</taxon>
        <taxon>Eurotatoria</taxon>
        <taxon>Bdelloidea</taxon>
        <taxon>Philodinida</taxon>
        <taxon>Philodinidae</taxon>
        <taxon>Rotaria</taxon>
    </lineage>
</organism>
<evidence type="ECO:0000259" key="16">
    <source>
        <dbReference type="PROSITE" id="PS50026"/>
    </source>
</evidence>
<feature type="compositionally biased region" description="Low complexity" evidence="13">
    <location>
        <begin position="1255"/>
        <end position="1269"/>
    </location>
</feature>
<feature type="transmembrane region" description="Helical" evidence="14">
    <location>
        <begin position="599"/>
        <end position="620"/>
    </location>
</feature>
<dbReference type="Proteomes" id="UP000663825">
    <property type="component" value="Unassembled WGS sequence"/>
</dbReference>
<evidence type="ECO:0000256" key="15">
    <source>
        <dbReference type="SAM" id="SignalP"/>
    </source>
</evidence>
<keyword evidence="10 12" id="KW-1015">Disulfide bond</keyword>
<feature type="region of interest" description="Disordered" evidence="13">
    <location>
        <begin position="1551"/>
        <end position="1642"/>
    </location>
</feature>
<proteinExistence type="predicted"/>
<dbReference type="PROSITE" id="PS00022">
    <property type="entry name" value="EGF_1"/>
    <property type="match status" value="1"/>
</dbReference>
<dbReference type="InterPro" id="IPR000152">
    <property type="entry name" value="EGF-type_Asp/Asn_hydroxyl_site"/>
</dbReference>
<keyword evidence="9 14" id="KW-0472">Membrane</keyword>
<dbReference type="InterPro" id="IPR000742">
    <property type="entry name" value="EGF"/>
</dbReference>
<feature type="region of interest" description="Disordered" evidence="13">
    <location>
        <begin position="2024"/>
        <end position="2089"/>
    </location>
</feature>
<evidence type="ECO:0000256" key="14">
    <source>
        <dbReference type="SAM" id="Phobius"/>
    </source>
</evidence>
<feature type="transmembrane region" description="Helical" evidence="14">
    <location>
        <begin position="953"/>
        <end position="978"/>
    </location>
</feature>
<feature type="compositionally biased region" description="Acidic residues" evidence="13">
    <location>
        <begin position="1243"/>
        <end position="1252"/>
    </location>
</feature>
<feature type="compositionally biased region" description="Basic and acidic residues" evidence="13">
    <location>
        <begin position="1351"/>
        <end position="1368"/>
    </location>
</feature>
<feature type="transmembrane region" description="Helical" evidence="14">
    <location>
        <begin position="344"/>
        <end position="362"/>
    </location>
</feature>
<feature type="compositionally biased region" description="Basic and acidic residues" evidence="13">
    <location>
        <begin position="1312"/>
        <end position="1325"/>
    </location>
</feature>
<feature type="transmembrane region" description="Helical" evidence="14">
    <location>
        <begin position="463"/>
        <end position="488"/>
    </location>
</feature>
<feature type="compositionally biased region" description="Low complexity" evidence="13">
    <location>
        <begin position="1576"/>
        <end position="1590"/>
    </location>
</feature>
<feature type="region of interest" description="Disordered" evidence="13">
    <location>
        <begin position="1500"/>
        <end position="1523"/>
    </location>
</feature>
<evidence type="ECO:0000256" key="8">
    <source>
        <dbReference type="ARBA" id="ARBA00023072"/>
    </source>
</evidence>
<keyword evidence="8" id="KW-0683">Retinol-binding</keyword>
<feature type="compositionally biased region" description="Polar residues" evidence="13">
    <location>
        <begin position="1163"/>
        <end position="1173"/>
    </location>
</feature>
<comment type="caution">
    <text evidence="12">Lacks conserved residue(s) required for the propagation of feature annotation.</text>
</comment>
<dbReference type="Pfam" id="PF14752">
    <property type="entry name" value="RBP_receptor"/>
    <property type="match status" value="2"/>
</dbReference>
<keyword evidence="3" id="KW-0813">Transport</keyword>
<dbReference type="GO" id="GO:0071939">
    <property type="term" value="P:vitamin A import into cell"/>
    <property type="evidence" value="ECO:0007669"/>
    <property type="project" value="TreeGrafter"/>
</dbReference>
<comment type="caution">
    <text evidence="17">The sequence shown here is derived from an EMBL/GenBank/DDBJ whole genome shotgun (WGS) entry which is preliminary data.</text>
</comment>
<evidence type="ECO:0000256" key="9">
    <source>
        <dbReference type="ARBA" id="ARBA00023136"/>
    </source>
</evidence>
<feature type="compositionally biased region" description="Acidic residues" evidence="13">
    <location>
        <begin position="1189"/>
        <end position="1201"/>
    </location>
</feature>
<evidence type="ECO:0000256" key="3">
    <source>
        <dbReference type="ARBA" id="ARBA00022448"/>
    </source>
</evidence>
<evidence type="ECO:0000256" key="5">
    <source>
        <dbReference type="ARBA" id="ARBA00022692"/>
    </source>
</evidence>
<sequence length="2089" mass="237685">MPSILFSVVFLFLTNFFIEPTTCAIPAYIQNLELDDITSIVDKFPAILTKIKEAVNRFRCPKGWRRLGGSCYYLSDVKSIAAHANDTCNLLHSNHSNLMQIRNSIELFYAAHILTKNNLSSLIIEIDPDLLKGKTITDILMNDQGRWQRMKDKFRQMRIRYYKLKEKILHELDSAGLRISRRSKKMKKKVKIYQEKYVHDPNASDNDYYDYEEQNITISTTSNDTQSIDEYEYDDLDSEDDADEFEQFDDVGGICDQVDWNVLNNDSTVYVLTTYLIANKIVCSLSNIEPDVEYDHVCEYVLDFCFANIMCGTHGRCVNTLSGFKCSCSFLYGGLICERISRQGYHIIVGAFLVILLYGLSLKPIRWTLKLIFTTTMGYCKSRPKKRKSRESEDDIDDKKVLVPTITKEDVDEENPNNEEKQEQEQENLDERRQSIAEQIWDFIAPKTLDPLKNPTKRDLVRTIWVSGLAIFFLLLLYFSTTLIHFSWFKYDITDDTKLESLVNETIRLVSHCERISNSRQGNLVFFPIALTLIIMFSWSVKRERRCLKLCDGRPGMIPPIEPFRTSNRFTTATVFGILAFEVLKIFEELLFTSMDAFTGGILFELIERIAVVVLVGVRYYPVLASLQLRNVVSRFFIALYILGDIVYSIVREGSCMGFLPSSRYYSTIEEAKLRMELGSWFIVYGLIKTSPHFIFLSYIGAELCVRFGYDSLYVPIKKNLSIWIAPVVQQDELEFSTYYVKKLFRKNLKAKQKEHQRMTALAKRKGDVVTDRQTEEEMKRSPLKKFFDEHIYRWDEDFRFTTIATCTYTVAIVFLYYVACTFVFLYISRTTGHISFIRYYLESTLDVEFKGFFSLRAEIIWSAVLAFILYGFQLFLGMQNYKKHKMELFRGIFDDVPSPSNFKANSIVSKSVHYSGFLVGYMAWGFLITFHLILVILSFIRIISFQMRYVELILAVTVPVTVVYLLKMVGASTAGTLCFMQLDDEKVNLDNRKTYAIFLYFNFFADCFLGVASCIIRFVKATGLNLIYMARLDCSFLGRPIERFDLGYAAYVSYLHMEVAHTNPIMLAFCYTLYDDVVKRRDKHCYDDECCIAPGELDDNNSDIQQISAKEKNPNVNETSSDKKKISRQESVSSKKSIKEKQPSIPIDDNRHSVREVKSKSKSPNPSIVSDKSSQKSKTRKLSIDNNINEEEEEEEEEEDGGSRAPTIATISRLIPEKQPNLPKPSAPFPDVPPRQDRPTKDDDDDDDDDDGGLKPLSISTISTIIPKKVPHLMPIQGKPPPIIPKRDDIVEDEEDDDGGINAKFIAQQQRELEEKKKKKELEKAKKKSVIRDDNEDDDGGIDPRIIANQKRELEEKKKKKELEKAKKQSAILDDNEDDDGGIRKTKPTSKTKPKKNSIKPIILDDEDEDEDGGTSKRKQQAAEKKKKELEAKKKIQEQKKALKHQDTDNDDDGALKIKQSTKMRKVSKPEISNDDDVDEDGGRIVKTFDTIKTIMLPSRPVLGNQQTKQPSPEALEDGSMLTSRRQVQPILASSDTVGRMVAKFSTDNRKIAEDNRYDTIPTDEERARRAQAVYSSSSKIATSNSNYSAVIRTKSYREAQPSTPPITQLQSAGSPSKRSGSNATEDSSHYSEITDETASSGIINHSYSGSIRSSSIHSIKQQSRFSSEKALKEQKAEESSVTAEDDEEDEDEKEEEEEQPLPPKQKPLRETLTNQSTAFSTNGNLADPNQTKAAAKKEAEKKKRACFRWHLAYTIINNYHLFDLRKHAESRLALLRIQRSNASDEAQNAAGAPAAEPLVTTQVSRHRGARSADTTPRVFIANSPASPEPRPPAGRRLISVPGPPAGDSFPQSPAERYIAIRSCMLYDVKASQGMGPQSLVTRNVNPNNMGARSQYLSADMANELNMNRPSYQRQASHCSSSTVTTVFNNTPNFQAIPESSPAAPDYQLANDPLTMNGSTLRSQMNYAQHMQALRRKQVKKFQKKRPYCYVYGPPVQQPMEEKVSTAAILSPQILSSTDRSRFQFPSNAKNNDGKQNKSNEPTIRTASSSHNGETNRNKSINNKPVQTKVTLTARRDSQSSFSNVTEV</sequence>
<dbReference type="InterPro" id="IPR016187">
    <property type="entry name" value="CTDL_fold"/>
</dbReference>
<accession>A0A817YPS9</accession>
<dbReference type="GO" id="GO:0034632">
    <property type="term" value="F:retinol transmembrane transporter activity"/>
    <property type="evidence" value="ECO:0007669"/>
    <property type="project" value="InterPro"/>
</dbReference>
<feature type="compositionally biased region" description="Low complexity" evidence="13">
    <location>
        <begin position="1654"/>
        <end position="1666"/>
    </location>
</feature>
<evidence type="ECO:0000313" key="18">
    <source>
        <dbReference type="Proteomes" id="UP000663825"/>
    </source>
</evidence>
<evidence type="ECO:0000256" key="12">
    <source>
        <dbReference type="PROSITE-ProRule" id="PRU00076"/>
    </source>
</evidence>
<feature type="transmembrane region" description="Helical" evidence="14">
    <location>
        <begin position="860"/>
        <end position="879"/>
    </location>
</feature>
<feature type="signal peptide" evidence="15">
    <location>
        <begin position="1"/>
        <end position="23"/>
    </location>
</feature>
<feature type="compositionally biased region" description="Acidic residues" evidence="13">
    <location>
        <begin position="1291"/>
        <end position="1300"/>
    </location>
</feature>
<feature type="compositionally biased region" description="Polar residues" evidence="13">
    <location>
        <begin position="1720"/>
        <end position="1733"/>
    </location>
</feature>
<keyword evidence="6" id="KW-0845">Vitamin A</keyword>
<feature type="disulfide bond" evidence="12">
    <location>
        <begin position="328"/>
        <end position="337"/>
    </location>
</feature>
<dbReference type="EMBL" id="CAJNXB010004624">
    <property type="protein sequence ID" value="CAF3384707.1"/>
    <property type="molecule type" value="Genomic_DNA"/>
</dbReference>
<evidence type="ECO:0000256" key="7">
    <source>
        <dbReference type="ARBA" id="ARBA00022989"/>
    </source>
</evidence>
<evidence type="ECO:0000256" key="4">
    <source>
        <dbReference type="ARBA" id="ARBA00022475"/>
    </source>
</evidence>
<dbReference type="GO" id="GO:0038023">
    <property type="term" value="F:signaling receptor activity"/>
    <property type="evidence" value="ECO:0007669"/>
    <property type="project" value="InterPro"/>
</dbReference>
<keyword evidence="11" id="KW-0675">Receptor</keyword>
<evidence type="ECO:0000256" key="2">
    <source>
        <dbReference type="ARBA" id="ARBA00014411"/>
    </source>
</evidence>
<feature type="compositionally biased region" description="Acidic residues" evidence="13">
    <location>
        <begin position="1405"/>
        <end position="1414"/>
    </location>
</feature>
<feature type="transmembrane region" description="Helical" evidence="14">
    <location>
        <begin position="919"/>
        <end position="941"/>
    </location>
</feature>
<feature type="transmembrane region" description="Helical" evidence="14">
    <location>
        <begin position="570"/>
        <end position="587"/>
    </location>
</feature>
<evidence type="ECO:0000256" key="11">
    <source>
        <dbReference type="ARBA" id="ARBA00023170"/>
    </source>
</evidence>
<reference evidence="17" key="1">
    <citation type="submission" date="2021-02" db="EMBL/GenBank/DDBJ databases">
        <authorList>
            <person name="Nowell W R."/>
        </authorList>
    </citation>
    <scope>NUCLEOTIDE SEQUENCE</scope>
</reference>
<feature type="region of interest" description="Disordered" evidence="13">
    <location>
        <begin position="1654"/>
        <end position="1712"/>
    </location>
</feature>
<feature type="transmembrane region" description="Helical" evidence="14">
    <location>
        <begin position="998"/>
        <end position="1020"/>
    </location>
</feature>
<dbReference type="CDD" id="cd00054">
    <property type="entry name" value="EGF_CA"/>
    <property type="match status" value="1"/>
</dbReference>
<keyword evidence="4" id="KW-1003">Cell membrane</keyword>
<feature type="compositionally biased region" description="Basic and acidic residues" evidence="13">
    <location>
        <begin position="1668"/>
        <end position="1680"/>
    </location>
</feature>
<dbReference type="GO" id="GO:0019841">
    <property type="term" value="F:retinol binding"/>
    <property type="evidence" value="ECO:0007669"/>
    <property type="project" value="UniProtKB-KW"/>
</dbReference>
<dbReference type="OrthoDB" id="2376984at2759"/>
<dbReference type="InterPro" id="IPR026612">
    <property type="entry name" value="STRA6-like"/>
</dbReference>
<feature type="compositionally biased region" description="Pro residues" evidence="13">
    <location>
        <begin position="1223"/>
        <end position="1234"/>
    </location>
</feature>
<feature type="compositionally biased region" description="Polar residues" evidence="13">
    <location>
        <begin position="2080"/>
        <end position="2089"/>
    </location>
</feature>
<dbReference type="SUPFAM" id="SSF56436">
    <property type="entry name" value="C-type lectin-like"/>
    <property type="match status" value="1"/>
</dbReference>
<evidence type="ECO:0000256" key="1">
    <source>
        <dbReference type="ARBA" id="ARBA00004651"/>
    </source>
</evidence>
<feature type="compositionally biased region" description="Basic and acidic residues" evidence="13">
    <location>
        <begin position="1422"/>
        <end position="1449"/>
    </location>
</feature>
<evidence type="ECO:0000313" key="17">
    <source>
        <dbReference type="EMBL" id="CAF3384707.1"/>
    </source>
</evidence>
<name>A0A817YPS9_9BILA</name>
<dbReference type="PROSITE" id="PS00010">
    <property type="entry name" value="ASX_HYDROXYL"/>
    <property type="match status" value="1"/>
</dbReference>
<feature type="region of interest" description="Disordered" evidence="13">
    <location>
        <begin position="407"/>
        <end position="429"/>
    </location>
</feature>
<evidence type="ECO:0000256" key="10">
    <source>
        <dbReference type="ARBA" id="ARBA00023157"/>
    </source>
</evidence>
<evidence type="ECO:0000256" key="13">
    <source>
        <dbReference type="SAM" id="MobiDB-lite"/>
    </source>
</evidence>
<feature type="chain" id="PRO_5032483759" description="Receptor for retinol uptake STRA6" evidence="15">
    <location>
        <begin position="24"/>
        <end position="2089"/>
    </location>
</feature>
<feature type="compositionally biased region" description="Acidic residues" evidence="13">
    <location>
        <begin position="1685"/>
        <end position="1701"/>
    </location>
</feature>
<dbReference type="GO" id="GO:0005886">
    <property type="term" value="C:plasma membrane"/>
    <property type="evidence" value="ECO:0007669"/>
    <property type="project" value="UniProtKB-SubCell"/>
</dbReference>
<dbReference type="PANTHER" id="PTHR21444">
    <property type="entry name" value="COILED-COIL DOMAIN-CONTAINING PROTEIN 180"/>
    <property type="match status" value="1"/>
</dbReference>
<feature type="domain" description="EGF-like" evidence="16">
    <location>
        <begin position="301"/>
        <end position="338"/>
    </location>
</feature>
<feature type="region of interest" description="Disordered" evidence="13">
    <location>
        <begin position="1108"/>
        <end position="1483"/>
    </location>
</feature>
<comment type="subcellular location">
    <subcellularLocation>
        <location evidence="1">Cell membrane</location>
        <topology evidence="1">Multi-pass membrane protein</topology>
    </subcellularLocation>
</comment>
<dbReference type="PROSITE" id="PS50026">
    <property type="entry name" value="EGF_3"/>
    <property type="match status" value="1"/>
</dbReference>
<feature type="transmembrane region" description="Helical" evidence="14">
    <location>
        <begin position="632"/>
        <end position="651"/>
    </location>
</feature>
<feature type="region of interest" description="Disordered" evidence="13">
    <location>
        <begin position="1803"/>
        <end position="1837"/>
    </location>
</feature>
<feature type="transmembrane region" description="Helical" evidence="14">
    <location>
        <begin position="524"/>
        <end position="541"/>
    </location>
</feature>
<dbReference type="Gene3D" id="3.10.100.10">
    <property type="entry name" value="Mannose-Binding Protein A, subunit A"/>
    <property type="match status" value="1"/>
</dbReference>
<feature type="compositionally biased region" description="Polar residues" evidence="13">
    <location>
        <begin position="1108"/>
        <end position="1120"/>
    </location>
</feature>
<feature type="transmembrane region" description="Helical" evidence="14">
    <location>
        <begin position="809"/>
        <end position="829"/>
    </location>
</feature>
<keyword evidence="5 14" id="KW-0812">Transmembrane</keyword>
<dbReference type="PANTHER" id="PTHR21444:SF16">
    <property type="entry name" value="RECEPTOR FOR RETINOL UPTAKE STRA6"/>
    <property type="match status" value="1"/>
</dbReference>
<keyword evidence="15" id="KW-0732">Signal</keyword>
<feature type="compositionally biased region" description="Basic and acidic residues" evidence="13">
    <location>
        <begin position="418"/>
        <end position="429"/>
    </location>
</feature>
<protein>
    <recommendedName>
        <fullName evidence="2">Receptor for retinol uptake STRA6</fullName>
    </recommendedName>
</protein>
<feature type="compositionally biased region" description="Polar residues" evidence="13">
    <location>
        <begin position="1607"/>
        <end position="1627"/>
    </location>
</feature>